<protein>
    <submittedName>
        <fullName evidence="1">Uncharacterized protein</fullName>
    </submittedName>
</protein>
<reference evidence="1 2" key="1">
    <citation type="submission" date="2024-02" db="EMBL/GenBank/DDBJ databases">
        <authorList>
            <person name="Vignale AGUSTIN F."/>
            <person name="Sosa J E."/>
            <person name="Modenutti C."/>
        </authorList>
    </citation>
    <scope>NUCLEOTIDE SEQUENCE [LARGE SCALE GENOMIC DNA]</scope>
</reference>
<comment type="caution">
    <text evidence="1">The sequence shown here is derived from an EMBL/GenBank/DDBJ whole genome shotgun (WGS) entry which is preliminary data.</text>
</comment>
<organism evidence="1 2">
    <name type="scientific">Ilex paraguariensis</name>
    <name type="common">yerba mate</name>
    <dbReference type="NCBI Taxonomy" id="185542"/>
    <lineage>
        <taxon>Eukaryota</taxon>
        <taxon>Viridiplantae</taxon>
        <taxon>Streptophyta</taxon>
        <taxon>Embryophyta</taxon>
        <taxon>Tracheophyta</taxon>
        <taxon>Spermatophyta</taxon>
        <taxon>Magnoliopsida</taxon>
        <taxon>eudicotyledons</taxon>
        <taxon>Gunneridae</taxon>
        <taxon>Pentapetalae</taxon>
        <taxon>asterids</taxon>
        <taxon>campanulids</taxon>
        <taxon>Aquifoliales</taxon>
        <taxon>Aquifoliaceae</taxon>
        <taxon>Ilex</taxon>
    </lineage>
</organism>
<evidence type="ECO:0000313" key="1">
    <source>
        <dbReference type="EMBL" id="CAK9138477.1"/>
    </source>
</evidence>
<keyword evidence="2" id="KW-1185">Reference proteome</keyword>
<evidence type="ECO:0000313" key="2">
    <source>
        <dbReference type="Proteomes" id="UP001642360"/>
    </source>
</evidence>
<dbReference type="Proteomes" id="UP001642360">
    <property type="component" value="Unassembled WGS sequence"/>
</dbReference>
<gene>
    <name evidence="1" type="ORF">ILEXP_LOCUS5825</name>
</gene>
<accession>A0ABC8R8U6</accession>
<name>A0ABC8R8U6_9AQUA</name>
<proteinExistence type="predicted"/>
<sequence>MRAGKEETEGWDPTFGKAIPELIPLDSNTMLRTKKVATSLRKFDLKNQPQHLLKHQRLQNYVLPKVSFGVLHVLFHRR</sequence>
<dbReference type="AlphaFoldDB" id="A0ABC8R8U6"/>
<dbReference type="EMBL" id="CAUOFW020000892">
    <property type="protein sequence ID" value="CAK9138477.1"/>
    <property type="molecule type" value="Genomic_DNA"/>
</dbReference>